<proteinExistence type="predicted"/>
<dbReference type="EMBL" id="UGYN01000002">
    <property type="protein sequence ID" value="SUI46130.1"/>
    <property type="molecule type" value="Genomic_DNA"/>
</dbReference>
<evidence type="ECO:0000313" key="3">
    <source>
        <dbReference type="Proteomes" id="UP000255529"/>
    </source>
</evidence>
<feature type="domain" description="Glycosyltransferase 2-like" evidence="1">
    <location>
        <begin position="7"/>
        <end position="134"/>
    </location>
</feature>
<dbReference type="SUPFAM" id="SSF53448">
    <property type="entry name" value="Nucleotide-diphospho-sugar transferases"/>
    <property type="match status" value="1"/>
</dbReference>
<dbReference type="PANTHER" id="PTHR22916:SF3">
    <property type="entry name" value="UDP-GLCNAC:BETAGAL BETA-1,3-N-ACETYLGLUCOSAMINYLTRANSFERASE-LIKE PROTEIN 1"/>
    <property type="match status" value="1"/>
</dbReference>
<evidence type="ECO:0000313" key="2">
    <source>
        <dbReference type="EMBL" id="SUI46130.1"/>
    </source>
</evidence>
<organism evidence="2 3">
    <name type="scientific">Serratia quinivorans</name>
    <dbReference type="NCBI Taxonomy" id="137545"/>
    <lineage>
        <taxon>Bacteria</taxon>
        <taxon>Pseudomonadati</taxon>
        <taxon>Pseudomonadota</taxon>
        <taxon>Gammaproteobacteria</taxon>
        <taxon>Enterobacterales</taxon>
        <taxon>Yersiniaceae</taxon>
        <taxon>Serratia</taxon>
    </lineage>
</organism>
<gene>
    <name evidence="2" type="ORF">NCTC11544_00579</name>
</gene>
<evidence type="ECO:0000259" key="1">
    <source>
        <dbReference type="Pfam" id="PF00535"/>
    </source>
</evidence>
<sequence>MNNFTLSVVIATYNRPELVVRAVNSVIAERNAKHTIEIIVVDDASTTPRPKFETEGLVYHRMPVNGGPGPARMEGIALANAPWVLILDDDDTLEPGTADYLEKILPLDENASHPVYQFAITAQNQKEKYQLITFDDYVNKKIEGDFTPVFNKKIFLDTGFRYPENRAGGEHLLWWKIAEKFGIPSYNHPLVCVSNDAELRLTHYSSQIKKSLCHKQLAEIALENFGERLRNNHPQEFQRINLALITYTLLSNEPQQARNYLKKSPLGKKLKIALWIISWLPQPLIKKSFLIYRKNQG</sequence>
<accession>A0A2X2HC69</accession>
<dbReference type="AlphaFoldDB" id="A0A2X2HC69"/>
<name>A0A2X2HC69_9GAMM</name>
<reference evidence="2 3" key="1">
    <citation type="submission" date="2018-06" db="EMBL/GenBank/DDBJ databases">
        <authorList>
            <consortium name="Pathogen Informatics"/>
            <person name="Doyle S."/>
        </authorList>
    </citation>
    <scope>NUCLEOTIDE SEQUENCE [LARGE SCALE GENOMIC DNA]</scope>
    <source>
        <strain evidence="2 3">NCTC11544</strain>
    </source>
</reference>
<dbReference type="InterPro" id="IPR001173">
    <property type="entry name" value="Glyco_trans_2-like"/>
</dbReference>
<dbReference type="PANTHER" id="PTHR22916">
    <property type="entry name" value="GLYCOSYLTRANSFERASE"/>
    <property type="match status" value="1"/>
</dbReference>
<dbReference type="GeneID" id="74949851"/>
<dbReference type="Pfam" id="PF00535">
    <property type="entry name" value="Glycos_transf_2"/>
    <property type="match status" value="1"/>
</dbReference>
<keyword evidence="2" id="KW-0808">Transferase</keyword>
<dbReference type="Proteomes" id="UP000255529">
    <property type="component" value="Unassembled WGS sequence"/>
</dbReference>
<dbReference type="GO" id="GO:0016758">
    <property type="term" value="F:hexosyltransferase activity"/>
    <property type="evidence" value="ECO:0007669"/>
    <property type="project" value="UniProtKB-ARBA"/>
</dbReference>
<protein>
    <submittedName>
        <fullName evidence="2">Putative glycosyl transferase</fullName>
    </submittedName>
</protein>
<dbReference type="RefSeq" id="WP_165366718.1">
    <property type="nucleotide sequence ID" value="NZ_CAMIRZ010000001.1"/>
</dbReference>
<dbReference type="InterPro" id="IPR029044">
    <property type="entry name" value="Nucleotide-diphossugar_trans"/>
</dbReference>
<dbReference type="Gene3D" id="3.90.550.10">
    <property type="entry name" value="Spore Coat Polysaccharide Biosynthesis Protein SpsA, Chain A"/>
    <property type="match status" value="1"/>
</dbReference>
<dbReference type="CDD" id="cd00761">
    <property type="entry name" value="Glyco_tranf_GTA_type"/>
    <property type="match status" value="1"/>
</dbReference>